<feature type="transmembrane region" description="Helical" evidence="1">
    <location>
        <begin position="232"/>
        <end position="249"/>
    </location>
</feature>
<keyword evidence="1" id="KW-1133">Transmembrane helix</keyword>
<comment type="caution">
    <text evidence="3">The sequence shown here is derived from an EMBL/GenBank/DDBJ whole genome shotgun (WGS) entry which is preliminary data.</text>
</comment>
<dbReference type="RefSeq" id="WP_315650721.1">
    <property type="nucleotide sequence ID" value="NZ_JAVXZY010000004.1"/>
</dbReference>
<evidence type="ECO:0000313" key="4">
    <source>
        <dbReference type="Proteomes" id="UP001246372"/>
    </source>
</evidence>
<organism evidence="3 4">
    <name type="scientific">Roseateles aquae</name>
    <dbReference type="NCBI Taxonomy" id="3077235"/>
    <lineage>
        <taxon>Bacteria</taxon>
        <taxon>Pseudomonadati</taxon>
        <taxon>Pseudomonadota</taxon>
        <taxon>Betaproteobacteria</taxon>
        <taxon>Burkholderiales</taxon>
        <taxon>Sphaerotilaceae</taxon>
        <taxon>Roseateles</taxon>
    </lineage>
</organism>
<dbReference type="InterPro" id="IPR050879">
    <property type="entry name" value="Acyltransferase_3"/>
</dbReference>
<dbReference type="Proteomes" id="UP001246372">
    <property type="component" value="Unassembled WGS sequence"/>
</dbReference>
<protein>
    <submittedName>
        <fullName evidence="3">Acyltransferase</fullName>
        <ecNumber evidence="3">2.3.1.-</ecNumber>
    </submittedName>
</protein>
<evidence type="ECO:0000259" key="2">
    <source>
        <dbReference type="Pfam" id="PF01757"/>
    </source>
</evidence>
<proteinExistence type="predicted"/>
<feature type="domain" description="Acyltransferase 3" evidence="2">
    <location>
        <begin position="11"/>
        <end position="331"/>
    </location>
</feature>
<dbReference type="PANTHER" id="PTHR23028">
    <property type="entry name" value="ACETYLTRANSFERASE"/>
    <property type="match status" value="1"/>
</dbReference>
<feature type="transmembrane region" description="Helical" evidence="1">
    <location>
        <begin position="148"/>
        <end position="168"/>
    </location>
</feature>
<dbReference type="InterPro" id="IPR002656">
    <property type="entry name" value="Acyl_transf_3_dom"/>
</dbReference>
<dbReference type="EMBL" id="JAVXZY010000004">
    <property type="protein sequence ID" value="MDT9000169.1"/>
    <property type="molecule type" value="Genomic_DNA"/>
</dbReference>
<keyword evidence="1" id="KW-0812">Transmembrane</keyword>
<feature type="transmembrane region" description="Helical" evidence="1">
    <location>
        <begin position="318"/>
        <end position="336"/>
    </location>
</feature>
<evidence type="ECO:0000313" key="3">
    <source>
        <dbReference type="EMBL" id="MDT9000169.1"/>
    </source>
</evidence>
<evidence type="ECO:0000256" key="1">
    <source>
        <dbReference type="SAM" id="Phobius"/>
    </source>
</evidence>
<sequence length="366" mass="39848">MSAPSQRLLHIDTLKALAAQLIVLHHLSVYGPISDAVHASLPGLIDALFQYGRMAVQVFLVVGGYLSARALSARGGLLSGSPAELLWRRYLRLVLPFMAAIALSLASAALVAPWLPEFEPSLPSLGALLSHALLLHGVLGQESLTVGAWYVAIDFQLFACLLGLLWLARRASGLPRTWRMVLGPVLVLLLCTASMFFFNHNAEWQDLAPYFFGAYGLGAMVHWMGLSRRPRLGLALLLALGALALLLGWRERLALALLTAALLGVWQWQGGAIRSSATAVLARLVAHLGTHSYSLFLVHFPVCLMVNAWFAQHAPMPAWASVMALLAAWLLSNMAAQPFHRWIEAPSSRLRFNPLAWLAPQGSPTR</sequence>
<gene>
    <name evidence="3" type="ORF">RQP53_12905</name>
</gene>
<keyword evidence="4" id="KW-1185">Reference proteome</keyword>
<accession>A0ABU3PC77</accession>
<keyword evidence="3" id="KW-0808">Transferase</keyword>
<dbReference type="Pfam" id="PF01757">
    <property type="entry name" value="Acyl_transf_3"/>
    <property type="match status" value="1"/>
</dbReference>
<reference evidence="3" key="1">
    <citation type="submission" date="2023-09" db="EMBL/GenBank/DDBJ databases">
        <title>Paucibacter sp. APW11 Genome sequencing and assembly.</title>
        <authorList>
            <person name="Kim I."/>
        </authorList>
    </citation>
    <scope>NUCLEOTIDE SEQUENCE</scope>
    <source>
        <strain evidence="3">APW11</strain>
    </source>
</reference>
<feature type="transmembrane region" description="Helical" evidence="1">
    <location>
        <begin position="180"/>
        <end position="201"/>
    </location>
</feature>
<keyword evidence="1" id="KW-0472">Membrane</keyword>
<feature type="transmembrane region" description="Helical" evidence="1">
    <location>
        <begin position="207"/>
        <end position="225"/>
    </location>
</feature>
<feature type="transmembrane region" description="Helical" evidence="1">
    <location>
        <begin position="93"/>
        <end position="115"/>
    </location>
</feature>
<dbReference type="GO" id="GO:0016746">
    <property type="term" value="F:acyltransferase activity"/>
    <property type="evidence" value="ECO:0007669"/>
    <property type="project" value="UniProtKB-KW"/>
</dbReference>
<keyword evidence="3" id="KW-0012">Acyltransferase</keyword>
<dbReference type="PANTHER" id="PTHR23028:SF53">
    <property type="entry name" value="ACYL_TRANSF_3 DOMAIN-CONTAINING PROTEIN"/>
    <property type="match status" value="1"/>
</dbReference>
<name>A0ABU3PC77_9BURK</name>
<dbReference type="EC" id="2.3.1.-" evidence="3"/>